<dbReference type="GO" id="GO:0005525">
    <property type="term" value="F:GTP binding"/>
    <property type="evidence" value="ECO:0007669"/>
    <property type="project" value="UniProtKB-KW"/>
</dbReference>
<evidence type="ECO:0000256" key="2">
    <source>
        <dbReference type="ARBA" id="ARBA00023134"/>
    </source>
</evidence>
<dbReference type="Gene3D" id="3.40.50.300">
    <property type="entry name" value="P-loop containing nucleotide triphosphate hydrolases"/>
    <property type="match status" value="1"/>
</dbReference>
<feature type="binding site" evidence="4">
    <location>
        <position position="32"/>
    </location>
    <ligand>
        <name>Mg(2+)</name>
        <dbReference type="ChEBI" id="CHEBI:18420"/>
    </ligand>
</feature>
<feature type="binding site" evidence="3">
    <location>
        <begin position="142"/>
        <end position="145"/>
    </location>
    <ligand>
        <name>GTP</name>
        <dbReference type="ChEBI" id="CHEBI:37565"/>
    </ligand>
</feature>
<keyword evidence="4" id="KW-0479">Metal-binding</keyword>
<reference evidence="6" key="1">
    <citation type="submission" date="2016-03" db="EMBL/GenBank/DDBJ databases">
        <title>Small GTPases and Expression Models of vvran1 Under Oxidative and Cold Stresses in Straw Mushroom Volvariella volvacea.</title>
        <authorList>
            <person name="Yan J."/>
            <person name="Xie B."/>
        </authorList>
    </citation>
    <scope>NUCLEOTIDE SEQUENCE</scope>
    <source>
        <strain evidence="6">PYd21</strain>
    </source>
</reference>
<dbReference type="InterPro" id="IPR006689">
    <property type="entry name" value="Small_GTPase_ARF/SAR"/>
</dbReference>
<dbReference type="GO" id="GO:0003924">
    <property type="term" value="F:GTPase activity"/>
    <property type="evidence" value="ECO:0007669"/>
    <property type="project" value="InterPro"/>
</dbReference>
<keyword evidence="1 3" id="KW-0547">Nucleotide-binding</keyword>
<protein>
    <submittedName>
        <fullName evidence="6">Arf family protein</fullName>
    </submittedName>
</protein>
<dbReference type="InterPro" id="IPR024156">
    <property type="entry name" value="Small_GTPase_ARF"/>
</dbReference>
<feature type="binding site" evidence="3">
    <location>
        <begin position="25"/>
        <end position="32"/>
    </location>
    <ligand>
        <name>GTP</name>
        <dbReference type="ChEBI" id="CHEBI:37565"/>
    </ligand>
</feature>
<dbReference type="PROSITE" id="PS51419">
    <property type="entry name" value="RAB"/>
    <property type="match status" value="1"/>
</dbReference>
<organism evidence="6">
    <name type="scientific">Volvariella volvacea</name>
    <dbReference type="NCBI Taxonomy" id="36659"/>
    <lineage>
        <taxon>Eukaryota</taxon>
        <taxon>Fungi</taxon>
        <taxon>Dikarya</taxon>
        <taxon>Basidiomycota</taxon>
        <taxon>Agaricomycotina</taxon>
        <taxon>Agaricomycetes</taxon>
        <taxon>Agaricomycetidae</taxon>
        <taxon>Agaricales</taxon>
        <taxon>Pluteineae</taxon>
        <taxon>Pluteaceae</taxon>
        <taxon>Volvariella</taxon>
    </lineage>
</organism>
<dbReference type="PANTHER" id="PTHR11711">
    <property type="entry name" value="ADP RIBOSYLATION FACTOR-RELATED"/>
    <property type="match status" value="1"/>
</dbReference>
<accession>A0A1B2U716</accession>
<evidence type="ECO:0000256" key="3">
    <source>
        <dbReference type="PIRSR" id="PIRSR606689-1"/>
    </source>
</evidence>
<feature type="region of interest" description="Disordered" evidence="5">
    <location>
        <begin position="202"/>
        <end position="222"/>
    </location>
</feature>
<feature type="compositionally biased region" description="Polar residues" evidence="5">
    <location>
        <begin position="212"/>
        <end position="221"/>
    </location>
</feature>
<proteinExistence type="predicted"/>
<dbReference type="SMART" id="SM00177">
    <property type="entry name" value="ARF"/>
    <property type="match status" value="1"/>
</dbReference>
<dbReference type="EMBL" id="KU882145">
    <property type="protein sequence ID" value="AOC97524.1"/>
    <property type="molecule type" value="Genomic_DNA"/>
</dbReference>
<dbReference type="PROSITE" id="PS51417">
    <property type="entry name" value="ARF"/>
    <property type="match status" value="1"/>
</dbReference>
<dbReference type="NCBIfam" id="TIGR00231">
    <property type="entry name" value="small_GTP"/>
    <property type="match status" value="1"/>
</dbReference>
<dbReference type="InterPro" id="IPR027417">
    <property type="entry name" value="P-loop_NTPase"/>
</dbReference>
<dbReference type="InterPro" id="IPR005225">
    <property type="entry name" value="Small_GTP-bd"/>
</dbReference>
<sequence>MASIIHRLTQRFFPKDKGYTITILGLDTSGKTTLLYLLSTGQIVKAIPTIGFNVETVTVQTSTSTLTFTGWDIGGCDASHMRSIVAWYTTAADAIVWMVDSTDRERLSESLVEARAIVETALDRKAEAGKPPALLPILVLANKQDRPNVISVDEIRMRFSNAMPKHLLSVFKTALTAPFDSSGLPEAFGWLSVALQAAASKKPNPAPVPVDTDSQINNPRSSDPLLQRISDWVVRSDSDSSPDEFLSQFHNLQLPSWDHYTHIRIAYVVLTKYGRQKGKDMIFEGLEKYITQSPQTRTKTFHVTMTYFWIQIIHFGIIGTMTTPSIASPPQSISQHFSSSASNQKPPPTPLDFPRFLLQNPHVADPNLWSVFYSKELMMSPGAKQAMVLPDKKPLPSLVK</sequence>
<keyword evidence="4" id="KW-0460">Magnesium</keyword>
<keyword evidence="2 3" id="KW-0342">GTP-binding</keyword>
<feature type="binding site" evidence="3">
    <location>
        <position position="75"/>
    </location>
    <ligand>
        <name>GTP</name>
        <dbReference type="ChEBI" id="CHEBI:37565"/>
    </ligand>
</feature>
<feature type="region of interest" description="Disordered" evidence="5">
    <location>
        <begin position="329"/>
        <end position="351"/>
    </location>
</feature>
<evidence type="ECO:0000256" key="5">
    <source>
        <dbReference type="SAM" id="MobiDB-lite"/>
    </source>
</evidence>
<dbReference type="SMART" id="SM00178">
    <property type="entry name" value="SAR"/>
    <property type="match status" value="1"/>
</dbReference>
<dbReference type="SUPFAM" id="SSF52540">
    <property type="entry name" value="P-loop containing nucleoside triphosphate hydrolases"/>
    <property type="match status" value="1"/>
</dbReference>
<dbReference type="AlphaFoldDB" id="A0A1B2U716"/>
<feature type="compositionally biased region" description="Low complexity" evidence="5">
    <location>
        <begin position="329"/>
        <end position="342"/>
    </location>
</feature>
<dbReference type="Pfam" id="PF00025">
    <property type="entry name" value="Arf"/>
    <property type="match status" value="1"/>
</dbReference>
<feature type="binding site" evidence="4">
    <location>
        <position position="49"/>
    </location>
    <ligand>
        <name>Mg(2+)</name>
        <dbReference type="ChEBI" id="CHEBI:18420"/>
    </ligand>
</feature>
<name>A0A1B2U716_9AGAR</name>
<dbReference type="GO" id="GO:0046872">
    <property type="term" value="F:metal ion binding"/>
    <property type="evidence" value="ECO:0007669"/>
    <property type="project" value="UniProtKB-KW"/>
</dbReference>
<evidence type="ECO:0000313" key="6">
    <source>
        <dbReference type="EMBL" id="AOC97524.1"/>
    </source>
</evidence>
<evidence type="ECO:0000256" key="1">
    <source>
        <dbReference type="ARBA" id="ARBA00022741"/>
    </source>
</evidence>
<evidence type="ECO:0000256" key="4">
    <source>
        <dbReference type="PIRSR" id="PIRSR606689-2"/>
    </source>
</evidence>
<gene>
    <name evidence="6" type="primary">GME10622_g</name>
</gene>